<keyword evidence="6" id="KW-0234">DNA repair</keyword>
<dbReference type="NCBIfam" id="TIGR00629">
    <property type="entry name" value="uvde"/>
    <property type="match status" value="1"/>
</dbReference>
<organism evidence="8 9">
    <name type="scientific">Tilletiopsis washingtonensis</name>
    <dbReference type="NCBI Taxonomy" id="58919"/>
    <lineage>
        <taxon>Eukaryota</taxon>
        <taxon>Fungi</taxon>
        <taxon>Dikarya</taxon>
        <taxon>Basidiomycota</taxon>
        <taxon>Ustilaginomycotina</taxon>
        <taxon>Exobasidiomycetes</taxon>
        <taxon>Entylomatales</taxon>
        <taxon>Entylomatales incertae sedis</taxon>
        <taxon>Tilletiopsis</taxon>
    </lineage>
</organism>
<evidence type="ECO:0000313" key="8">
    <source>
        <dbReference type="EMBL" id="PWO01327.1"/>
    </source>
</evidence>
<dbReference type="GO" id="GO:0043504">
    <property type="term" value="P:mitochondrial DNA repair"/>
    <property type="evidence" value="ECO:0007669"/>
    <property type="project" value="TreeGrafter"/>
</dbReference>
<dbReference type="InterPro" id="IPR004601">
    <property type="entry name" value="UvdE"/>
</dbReference>
<accession>A0A316ZKI8</accession>
<evidence type="ECO:0000256" key="7">
    <source>
        <dbReference type="SAM" id="MobiDB-lite"/>
    </source>
</evidence>
<sequence length="437" mass="48544">MQPRGPFTGRLGYACLNTVLRGQKPPVFCSRNVRIKTIEEKGMDYVRDLARANVADLIPMIEWSAANNIHFLRLSSEIFPFASHLQYGWDISFLQAELKAAGDVAKRLGVRLTMHPGQFCQLGAKSSTVLEASLREFEHHCKTLDLMEMGPDSIMILHGGGTYGDQAATLERIENTITTRLSASARARLVLENDELSYSAEELLPLCEKLSVPLVFDWHHDALRPSSLTPTELMPRILAIFHKRGIRPKFHLSEPRAGAMTLRARRAHSDRCGQLPLELPSDADLMLECKDKEQGVLHMYRIYKLFEPDVASLRPEADDATTRTSGRRTKLDGSGGSSTSPRKKAGPTAKEQERSLIARTIAKAKEVAARTGRPYTGPPDEEDLARLRQAELSSRDVLLDMRKRADAVRADLKAGRPRTSTAAEDLDEAGALAEEPE</sequence>
<dbReference type="Gene3D" id="3.20.20.150">
    <property type="entry name" value="Divalent-metal-dependent TIM barrel enzymes"/>
    <property type="match status" value="1"/>
</dbReference>
<keyword evidence="9" id="KW-1185">Reference proteome</keyword>
<dbReference type="InterPro" id="IPR036237">
    <property type="entry name" value="Xyl_isomerase-like_sf"/>
</dbReference>
<evidence type="ECO:0000313" key="9">
    <source>
        <dbReference type="Proteomes" id="UP000245946"/>
    </source>
</evidence>
<dbReference type="GO" id="GO:0005634">
    <property type="term" value="C:nucleus"/>
    <property type="evidence" value="ECO:0007669"/>
    <property type="project" value="TreeGrafter"/>
</dbReference>
<keyword evidence="4" id="KW-0228">DNA excision</keyword>
<dbReference type="EMBL" id="KZ819283">
    <property type="protein sequence ID" value="PWO01327.1"/>
    <property type="molecule type" value="Genomic_DNA"/>
</dbReference>
<dbReference type="SUPFAM" id="SSF51658">
    <property type="entry name" value="Xylose isomerase-like"/>
    <property type="match status" value="1"/>
</dbReference>
<feature type="region of interest" description="Disordered" evidence="7">
    <location>
        <begin position="315"/>
        <end position="354"/>
    </location>
</feature>
<evidence type="ECO:0000256" key="5">
    <source>
        <dbReference type="ARBA" id="ARBA00022801"/>
    </source>
</evidence>
<keyword evidence="3" id="KW-0227">DNA damage</keyword>
<dbReference type="GeneID" id="37267562"/>
<gene>
    <name evidence="8" type="ORF">FA09DRAFT_292684</name>
</gene>
<feature type="region of interest" description="Disordered" evidence="7">
    <location>
        <begin position="407"/>
        <end position="437"/>
    </location>
</feature>
<evidence type="ECO:0000256" key="3">
    <source>
        <dbReference type="ARBA" id="ARBA00022763"/>
    </source>
</evidence>
<dbReference type="GO" id="GO:0004519">
    <property type="term" value="F:endonuclease activity"/>
    <property type="evidence" value="ECO:0007669"/>
    <property type="project" value="UniProtKB-KW"/>
</dbReference>
<evidence type="ECO:0000256" key="6">
    <source>
        <dbReference type="ARBA" id="ARBA00023204"/>
    </source>
</evidence>
<reference evidence="8 9" key="1">
    <citation type="journal article" date="2018" name="Mol. Biol. Evol.">
        <title>Broad Genomic Sampling Reveals a Smut Pathogenic Ancestry of the Fungal Clade Ustilaginomycotina.</title>
        <authorList>
            <person name="Kijpornyongpan T."/>
            <person name="Mondo S.J."/>
            <person name="Barry K."/>
            <person name="Sandor L."/>
            <person name="Lee J."/>
            <person name="Lipzen A."/>
            <person name="Pangilinan J."/>
            <person name="LaButti K."/>
            <person name="Hainaut M."/>
            <person name="Henrissat B."/>
            <person name="Grigoriev I.V."/>
            <person name="Spatafora J.W."/>
            <person name="Aime M.C."/>
        </authorList>
    </citation>
    <scope>NUCLEOTIDE SEQUENCE [LARGE SCALE GENOMIC DNA]</scope>
    <source>
        <strain evidence="8 9">MCA 4186</strain>
    </source>
</reference>
<dbReference type="STRING" id="58919.A0A316ZKI8"/>
<dbReference type="AlphaFoldDB" id="A0A316ZKI8"/>
<keyword evidence="5" id="KW-0378">Hydrolase</keyword>
<dbReference type="Pfam" id="PF03851">
    <property type="entry name" value="UvdE"/>
    <property type="match status" value="1"/>
</dbReference>
<keyword evidence="1" id="KW-0540">Nuclease</keyword>
<proteinExistence type="predicted"/>
<dbReference type="Proteomes" id="UP000245946">
    <property type="component" value="Unassembled WGS sequence"/>
</dbReference>
<evidence type="ECO:0000256" key="2">
    <source>
        <dbReference type="ARBA" id="ARBA00022759"/>
    </source>
</evidence>
<dbReference type="GO" id="GO:0009411">
    <property type="term" value="P:response to UV"/>
    <property type="evidence" value="ECO:0007669"/>
    <property type="project" value="InterPro"/>
</dbReference>
<dbReference type="PANTHER" id="PTHR31290">
    <property type="entry name" value="UV-DAMAGE ENDONUCLEASE"/>
    <property type="match status" value="1"/>
</dbReference>
<evidence type="ECO:0000256" key="4">
    <source>
        <dbReference type="ARBA" id="ARBA00022769"/>
    </source>
</evidence>
<dbReference type="PANTHER" id="PTHR31290:SF5">
    <property type="entry name" value="UV-DAMAGE ENDONUCLEASE"/>
    <property type="match status" value="1"/>
</dbReference>
<feature type="compositionally biased region" description="Acidic residues" evidence="7">
    <location>
        <begin position="424"/>
        <end position="437"/>
    </location>
</feature>
<dbReference type="OrthoDB" id="541883at2759"/>
<dbReference type="GO" id="GO:0006289">
    <property type="term" value="P:nucleotide-excision repair"/>
    <property type="evidence" value="ECO:0007669"/>
    <property type="project" value="InterPro"/>
</dbReference>
<keyword evidence="2" id="KW-0255">Endonuclease</keyword>
<name>A0A316ZKI8_9BASI</name>
<dbReference type="GO" id="GO:0016787">
    <property type="term" value="F:hydrolase activity"/>
    <property type="evidence" value="ECO:0007669"/>
    <property type="project" value="UniProtKB-KW"/>
</dbReference>
<protein>
    <submittedName>
        <fullName evidence="8">UvdE-domain-containing protein</fullName>
    </submittedName>
</protein>
<dbReference type="RefSeq" id="XP_025601605.1">
    <property type="nucleotide sequence ID" value="XM_025740016.1"/>
</dbReference>
<evidence type="ECO:0000256" key="1">
    <source>
        <dbReference type="ARBA" id="ARBA00022722"/>
    </source>
</evidence>
<dbReference type="GO" id="GO:0005739">
    <property type="term" value="C:mitochondrion"/>
    <property type="evidence" value="ECO:0007669"/>
    <property type="project" value="TreeGrafter"/>
</dbReference>